<gene>
    <name evidence="1" type="ORF">DARMORV10_C05P42890.1</name>
</gene>
<reference evidence="1" key="1">
    <citation type="submission" date="2021-01" db="EMBL/GenBank/DDBJ databases">
        <authorList>
            <consortium name="Genoscope - CEA"/>
            <person name="William W."/>
        </authorList>
    </citation>
    <scope>NUCLEOTIDE SEQUENCE</scope>
</reference>
<dbReference type="Gene3D" id="1.20.1280.170">
    <property type="entry name" value="Exocyst complex component Exo70"/>
    <property type="match status" value="1"/>
</dbReference>
<feature type="non-terminal residue" evidence="1">
    <location>
        <position position="90"/>
    </location>
</feature>
<dbReference type="AlphaFoldDB" id="A0A816LHF9"/>
<proteinExistence type="predicted"/>
<evidence type="ECO:0000313" key="1">
    <source>
        <dbReference type="EMBL" id="CAF1931803.1"/>
    </source>
</evidence>
<sequence length="90" mass="10558">VIASYFVIPILDFLRFPFLVKLGELEAELFVTDKSFLGRFGSHIESGRDPENYLKYSVEDIERIDLDFFEEYTHVTPAKCMKLTILLLFF</sequence>
<organism evidence="1">
    <name type="scientific">Brassica napus</name>
    <name type="common">Rape</name>
    <dbReference type="NCBI Taxonomy" id="3708"/>
    <lineage>
        <taxon>Eukaryota</taxon>
        <taxon>Viridiplantae</taxon>
        <taxon>Streptophyta</taxon>
        <taxon>Embryophyta</taxon>
        <taxon>Tracheophyta</taxon>
        <taxon>Spermatophyta</taxon>
        <taxon>Magnoliopsida</taxon>
        <taxon>eudicotyledons</taxon>
        <taxon>Gunneridae</taxon>
        <taxon>Pentapetalae</taxon>
        <taxon>rosids</taxon>
        <taxon>malvids</taxon>
        <taxon>Brassicales</taxon>
        <taxon>Brassicaceae</taxon>
        <taxon>Brassiceae</taxon>
        <taxon>Brassica</taxon>
    </lineage>
</organism>
<accession>A0A816LHF9</accession>
<dbReference type="Proteomes" id="UP001295469">
    <property type="component" value="Chromosome C05"/>
</dbReference>
<protein>
    <submittedName>
        <fullName evidence="1">(rape) hypothetical protein</fullName>
    </submittedName>
</protein>
<name>A0A816LHF9_BRANA</name>
<dbReference type="EMBL" id="HG994369">
    <property type="protein sequence ID" value="CAF1931803.1"/>
    <property type="molecule type" value="Genomic_DNA"/>
</dbReference>